<protein>
    <submittedName>
        <fullName evidence="1">Unnamed protein product</fullName>
    </submittedName>
</protein>
<evidence type="ECO:0000313" key="1">
    <source>
        <dbReference type="EMBL" id="GME76703.1"/>
    </source>
</evidence>
<keyword evidence="2" id="KW-1185">Reference proteome</keyword>
<evidence type="ECO:0000313" key="2">
    <source>
        <dbReference type="Proteomes" id="UP001165064"/>
    </source>
</evidence>
<comment type="caution">
    <text evidence="1">The sequence shown here is derived from an EMBL/GenBank/DDBJ whole genome shotgun (WGS) entry which is preliminary data.</text>
</comment>
<proteinExistence type="predicted"/>
<name>A0ACB5SYD3_AMBMO</name>
<sequence length="288" mass="33324">MIYKILLRRPSILLIPRNQFLLCQRRRFSQSIWKSQSPPFSSKTPNTKQAKQAKGTGDDEDDAASKIQERASKLIDEIEFQKHKLDEEKILSPAPGIKEKVNSNDQGTKNEEVKKDTRAEPNDTKKKDISDDSITQSGLQQYLKAIMESENYKSLKAELTRFNDNRLKKQNQYSEQLHKRLEAYATELQGAVRICSRLVNDITGYTKVMDMKQKIVEKEENMRNLRKRIIDAKLAHNTAVDDRAACQKSINELLERKHNWGNADLERFTSLYRSDHDLEKTVQDTLVG</sequence>
<organism evidence="1 2">
    <name type="scientific">Ambrosiozyma monospora</name>
    <name type="common">Yeast</name>
    <name type="synonym">Endomycopsis monosporus</name>
    <dbReference type="NCBI Taxonomy" id="43982"/>
    <lineage>
        <taxon>Eukaryota</taxon>
        <taxon>Fungi</taxon>
        <taxon>Dikarya</taxon>
        <taxon>Ascomycota</taxon>
        <taxon>Saccharomycotina</taxon>
        <taxon>Pichiomycetes</taxon>
        <taxon>Pichiales</taxon>
        <taxon>Pichiaceae</taxon>
        <taxon>Ambrosiozyma</taxon>
    </lineage>
</organism>
<dbReference type="Proteomes" id="UP001165064">
    <property type="component" value="Unassembled WGS sequence"/>
</dbReference>
<gene>
    <name evidence="1" type="ORF">Amon02_000272800</name>
</gene>
<dbReference type="EMBL" id="BSXS01001615">
    <property type="protein sequence ID" value="GME76703.1"/>
    <property type="molecule type" value="Genomic_DNA"/>
</dbReference>
<accession>A0ACB5SYD3</accession>
<reference evidence="1" key="1">
    <citation type="submission" date="2023-04" db="EMBL/GenBank/DDBJ databases">
        <title>Ambrosiozyma monospora NBRC 10751.</title>
        <authorList>
            <person name="Ichikawa N."/>
            <person name="Sato H."/>
            <person name="Tonouchi N."/>
        </authorList>
    </citation>
    <scope>NUCLEOTIDE SEQUENCE</scope>
    <source>
        <strain evidence="1">NBRC 10751</strain>
    </source>
</reference>